<gene>
    <name evidence="2" type="ORF">POM88_021277</name>
</gene>
<dbReference type="GO" id="GO:0080044">
    <property type="term" value="F:quercetin 7-O-glucosyltransferase activity"/>
    <property type="evidence" value="ECO:0007669"/>
    <property type="project" value="TreeGrafter"/>
</dbReference>
<keyword evidence="3" id="KW-1185">Reference proteome</keyword>
<evidence type="ECO:0000313" key="2">
    <source>
        <dbReference type="EMBL" id="KAK1383542.1"/>
    </source>
</evidence>
<comment type="caution">
    <text evidence="2">The sequence shown here is derived from an EMBL/GenBank/DDBJ whole genome shotgun (WGS) entry which is preliminary data.</text>
</comment>
<dbReference type="GO" id="GO:0080043">
    <property type="term" value="F:quercetin 3-O-glucosyltransferase activity"/>
    <property type="evidence" value="ECO:0007669"/>
    <property type="project" value="TreeGrafter"/>
</dbReference>
<dbReference type="EMBL" id="JAUIZM010000005">
    <property type="protein sequence ID" value="KAK1383542.1"/>
    <property type="molecule type" value="Genomic_DNA"/>
</dbReference>
<dbReference type="Gene3D" id="3.40.50.2000">
    <property type="entry name" value="Glycogen Phosphorylase B"/>
    <property type="match status" value="1"/>
</dbReference>
<dbReference type="Proteomes" id="UP001237642">
    <property type="component" value="Unassembled WGS sequence"/>
</dbReference>
<protein>
    <submittedName>
        <fullName evidence="2">7-deoxyloganetin glucosyltransferase</fullName>
    </submittedName>
</protein>
<dbReference type="SUPFAM" id="SSF53756">
    <property type="entry name" value="UDP-Glycosyltransferase/glycogen phosphorylase"/>
    <property type="match status" value="1"/>
</dbReference>
<sequence length="164" mass="18600">MSIPHVLAIPYPAQGHVIPMMELLQRFAKQGFKVTMVNTEFIHKRVMQTLNEKDSNVVDTIHMTSIPDGLGPSDDRNDFVIALKAIFEVMPRKLEELIEKINETDDNKITCLVADENMGWAFKVAEKFGIKKVAFWHASTALLATSFNITKLIVLKEFNIVLQD</sequence>
<comment type="similarity">
    <text evidence="1">Belongs to the UDP-glycosyltransferase family.</text>
</comment>
<dbReference type="AlphaFoldDB" id="A0AAD8ICX4"/>
<proteinExistence type="inferred from homology"/>
<accession>A0AAD8ICX4</accession>
<reference evidence="2" key="1">
    <citation type="submission" date="2023-02" db="EMBL/GenBank/DDBJ databases">
        <title>Genome of toxic invasive species Heracleum sosnowskyi carries increased number of genes despite the absence of recent whole-genome duplications.</title>
        <authorList>
            <person name="Schelkunov M."/>
            <person name="Shtratnikova V."/>
            <person name="Makarenko M."/>
            <person name="Klepikova A."/>
            <person name="Omelchenko D."/>
            <person name="Novikova G."/>
            <person name="Obukhova E."/>
            <person name="Bogdanov V."/>
            <person name="Penin A."/>
            <person name="Logacheva M."/>
        </authorList>
    </citation>
    <scope>NUCLEOTIDE SEQUENCE</scope>
    <source>
        <strain evidence="2">Hsosn_3</strain>
        <tissue evidence="2">Leaf</tissue>
    </source>
</reference>
<evidence type="ECO:0000256" key="1">
    <source>
        <dbReference type="ARBA" id="ARBA00009995"/>
    </source>
</evidence>
<reference evidence="2" key="2">
    <citation type="submission" date="2023-05" db="EMBL/GenBank/DDBJ databases">
        <authorList>
            <person name="Schelkunov M.I."/>
        </authorList>
    </citation>
    <scope>NUCLEOTIDE SEQUENCE</scope>
    <source>
        <strain evidence="2">Hsosn_3</strain>
        <tissue evidence="2">Leaf</tissue>
    </source>
</reference>
<dbReference type="PANTHER" id="PTHR11926">
    <property type="entry name" value="GLUCOSYL/GLUCURONOSYL TRANSFERASES"/>
    <property type="match status" value="1"/>
</dbReference>
<evidence type="ECO:0000313" key="3">
    <source>
        <dbReference type="Proteomes" id="UP001237642"/>
    </source>
</evidence>
<dbReference type="PANTHER" id="PTHR11926:SF1412">
    <property type="entry name" value="UDP-GLYCOSYLTRANSFERASE 83A1-LIKE"/>
    <property type="match status" value="1"/>
</dbReference>
<name>A0AAD8ICX4_9APIA</name>
<organism evidence="2 3">
    <name type="scientific">Heracleum sosnowskyi</name>
    <dbReference type="NCBI Taxonomy" id="360622"/>
    <lineage>
        <taxon>Eukaryota</taxon>
        <taxon>Viridiplantae</taxon>
        <taxon>Streptophyta</taxon>
        <taxon>Embryophyta</taxon>
        <taxon>Tracheophyta</taxon>
        <taxon>Spermatophyta</taxon>
        <taxon>Magnoliopsida</taxon>
        <taxon>eudicotyledons</taxon>
        <taxon>Gunneridae</taxon>
        <taxon>Pentapetalae</taxon>
        <taxon>asterids</taxon>
        <taxon>campanulids</taxon>
        <taxon>Apiales</taxon>
        <taxon>Apiaceae</taxon>
        <taxon>Apioideae</taxon>
        <taxon>apioid superclade</taxon>
        <taxon>Tordylieae</taxon>
        <taxon>Tordyliinae</taxon>
        <taxon>Heracleum</taxon>
    </lineage>
</organism>